<accession>A0A1M6GSX0</accession>
<proteinExistence type="predicted"/>
<feature type="chain" id="PRO_5012770850" evidence="1">
    <location>
        <begin position="19"/>
        <end position="187"/>
    </location>
</feature>
<evidence type="ECO:0000256" key="1">
    <source>
        <dbReference type="SAM" id="SignalP"/>
    </source>
</evidence>
<evidence type="ECO:0000313" key="3">
    <source>
        <dbReference type="Proteomes" id="UP000184396"/>
    </source>
</evidence>
<gene>
    <name evidence="2" type="ORF">SAMN05216261_2896</name>
</gene>
<feature type="signal peptide" evidence="1">
    <location>
        <begin position="1"/>
        <end position="18"/>
    </location>
</feature>
<organism evidence="2 3">
    <name type="scientific">Algibacter luteus</name>
    <dbReference type="NCBI Taxonomy" id="1178825"/>
    <lineage>
        <taxon>Bacteria</taxon>
        <taxon>Pseudomonadati</taxon>
        <taxon>Bacteroidota</taxon>
        <taxon>Flavobacteriia</taxon>
        <taxon>Flavobacteriales</taxon>
        <taxon>Flavobacteriaceae</taxon>
        <taxon>Algibacter</taxon>
    </lineage>
</organism>
<dbReference type="EMBL" id="FQYK01000009">
    <property type="protein sequence ID" value="SHJ13045.1"/>
    <property type="molecule type" value="Genomic_DNA"/>
</dbReference>
<dbReference type="RefSeq" id="WP_143148147.1">
    <property type="nucleotide sequence ID" value="NZ_ALIH01000016.1"/>
</dbReference>
<dbReference type="AlphaFoldDB" id="A0A1M6GSX0"/>
<dbReference type="Proteomes" id="UP000184396">
    <property type="component" value="Unassembled WGS sequence"/>
</dbReference>
<dbReference type="eggNOG" id="ENOG5032QMV">
    <property type="taxonomic scope" value="Bacteria"/>
</dbReference>
<reference evidence="2 3" key="1">
    <citation type="submission" date="2016-11" db="EMBL/GenBank/DDBJ databases">
        <authorList>
            <person name="Jaros S."/>
            <person name="Januszkiewicz K."/>
            <person name="Wedrychowicz H."/>
        </authorList>
    </citation>
    <scope>NUCLEOTIDE SEQUENCE [LARGE SCALE GENOMIC DNA]</scope>
    <source>
        <strain evidence="2 3">CGMCC 1.12213</strain>
    </source>
</reference>
<sequence length="187" mass="21333">MKNIIYLLAVFICTTTMAQEKATEIKQETKVKTVKYKNADSVKEDKVKVITRETSNVELDEKDKNKVNQDRVDATKKVEKMVMIDNDADNDYDLLSKETYFISGEQNYKFTPNDNGFDMAFDNNNNKFVGVGNAWKSLNAGSYIVKGDNYNGIGFFNKNGDFVVQYYDEASGSLKTITFEENKEVLK</sequence>
<keyword evidence="1" id="KW-0732">Signal</keyword>
<evidence type="ECO:0000313" key="2">
    <source>
        <dbReference type="EMBL" id="SHJ13045.1"/>
    </source>
</evidence>
<keyword evidence="3" id="KW-1185">Reference proteome</keyword>
<dbReference type="OrthoDB" id="1144137at2"/>
<name>A0A1M6GSX0_9FLAO</name>
<dbReference type="STRING" id="1178825.SAMN05216261_2896"/>
<protein>
    <submittedName>
        <fullName evidence="2">Uncharacterized protein</fullName>
    </submittedName>
</protein>